<dbReference type="CDD" id="cd03801">
    <property type="entry name" value="GT4_PimA-like"/>
    <property type="match status" value="1"/>
</dbReference>
<evidence type="ECO:0000256" key="1">
    <source>
        <dbReference type="ARBA" id="ARBA00022679"/>
    </source>
</evidence>
<evidence type="ECO:0000313" key="2">
    <source>
        <dbReference type="EMBL" id="SEW09059.1"/>
    </source>
</evidence>
<dbReference type="AlphaFoldDB" id="A0A1I0P3Y0"/>
<dbReference type="Gene3D" id="3.40.50.2000">
    <property type="entry name" value="Glycogen Phosphorylase B"/>
    <property type="match status" value="2"/>
</dbReference>
<dbReference type="PANTHER" id="PTHR46401">
    <property type="entry name" value="GLYCOSYLTRANSFERASE WBBK-RELATED"/>
    <property type="match status" value="1"/>
</dbReference>
<keyword evidence="3" id="KW-1185">Reference proteome</keyword>
<dbReference type="PANTHER" id="PTHR46401:SF2">
    <property type="entry name" value="GLYCOSYLTRANSFERASE WBBK-RELATED"/>
    <property type="match status" value="1"/>
</dbReference>
<evidence type="ECO:0000313" key="3">
    <source>
        <dbReference type="Proteomes" id="UP000199701"/>
    </source>
</evidence>
<dbReference type="STRING" id="99656.SAMN05421659_104144"/>
<dbReference type="RefSeq" id="WP_092451945.1">
    <property type="nucleotide sequence ID" value="NZ_FOJI01000004.1"/>
</dbReference>
<reference evidence="2 3" key="1">
    <citation type="submission" date="2016-10" db="EMBL/GenBank/DDBJ databases">
        <authorList>
            <person name="de Groot N.N."/>
        </authorList>
    </citation>
    <scope>NUCLEOTIDE SEQUENCE [LARGE SCALE GENOMIC DNA]</scope>
    <source>
        <strain evidence="2 3">DSM 9179</strain>
    </source>
</reference>
<dbReference type="Proteomes" id="UP000199701">
    <property type="component" value="Unassembled WGS sequence"/>
</dbReference>
<dbReference type="GO" id="GO:0016757">
    <property type="term" value="F:glycosyltransferase activity"/>
    <property type="evidence" value="ECO:0007669"/>
    <property type="project" value="TreeGrafter"/>
</dbReference>
<dbReference type="SUPFAM" id="SSF53756">
    <property type="entry name" value="UDP-Glycosyltransferase/glycogen phosphorylase"/>
    <property type="match status" value="1"/>
</dbReference>
<dbReference type="GO" id="GO:0009103">
    <property type="term" value="P:lipopolysaccharide biosynthetic process"/>
    <property type="evidence" value="ECO:0007669"/>
    <property type="project" value="TreeGrafter"/>
</dbReference>
<sequence>MEKLQYNNRLGIYNFCPYIAYRNEQIMKDPCLVPYVFHQIFGYRAVIVTAKREEYIYQKLVSGLEFDILPDQPDLQAWENLCCEYIKDNYEKIDIMFCFGIYTTYSSMIQTFKKYKPHGKVILKLDANIYWVNRIDFQDSVYRNILENSDIITCESHRLKKYLSIKWPYRIDYLPNGFIHNNINSEIEYGQKENHIITVGRIGTPQKANEILLEGFARCANQIPSWELRLVGSVEDSFQPYLTEYFDKYPHLRNRVIFTGKILDKELLYNEYKKAKIFVITSRYEGGMPNVWAEAAQSGCYIITSDIEASNDAINNGSCGIKFPIDNIQALADCLVKVCSDENCMKDASYEIQQYVSRFFDYKMGVKKLLELLKMRS</sequence>
<name>A0A1I0P3Y0_9FIRM</name>
<proteinExistence type="predicted"/>
<keyword evidence="1 2" id="KW-0808">Transferase</keyword>
<protein>
    <submittedName>
        <fullName evidence="2">Glycosyltransferase involved in cell wall bisynthesis</fullName>
    </submittedName>
</protein>
<organism evidence="2 3">
    <name type="scientific">[Clostridium] fimetarium</name>
    <dbReference type="NCBI Taxonomy" id="99656"/>
    <lineage>
        <taxon>Bacteria</taxon>
        <taxon>Bacillati</taxon>
        <taxon>Bacillota</taxon>
        <taxon>Clostridia</taxon>
        <taxon>Lachnospirales</taxon>
        <taxon>Lachnospiraceae</taxon>
    </lineage>
</organism>
<dbReference type="OrthoDB" id="9787617at2"/>
<dbReference type="Pfam" id="PF13692">
    <property type="entry name" value="Glyco_trans_1_4"/>
    <property type="match status" value="1"/>
</dbReference>
<accession>A0A1I0P3Y0</accession>
<dbReference type="EMBL" id="FOJI01000004">
    <property type="protein sequence ID" value="SEW09059.1"/>
    <property type="molecule type" value="Genomic_DNA"/>
</dbReference>
<gene>
    <name evidence="2" type="ORF">SAMN05421659_104144</name>
</gene>